<evidence type="ECO:0000256" key="1">
    <source>
        <dbReference type="ARBA" id="ARBA00022553"/>
    </source>
</evidence>
<dbReference type="InterPro" id="IPR001789">
    <property type="entry name" value="Sig_transdc_resp-reg_receiver"/>
</dbReference>
<dbReference type="Proteomes" id="UP000178264">
    <property type="component" value="Unassembled WGS sequence"/>
</dbReference>
<evidence type="ECO:0000313" key="5">
    <source>
        <dbReference type="EMBL" id="OGL87785.1"/>
    </source>
</evidence>
<dbReference type="Gene3D" id="3.40.50.2300">
    <property type="match status" value="1"/>
</dbReference>
<reference evidence="5 6" key="1">
    <citation type="journal article" date="2016" name="Nat. Commun.">
        <title>Thousands of microbial genomes shed light on interconnected biogeochemical processes in an aquifer system.</title>
        <authorList>
            <person name="Anantharaman K."/>
            <person name="Brown C.T."/>
            <person name="Hug L.A."/>
            <person name="Sharon I."/>
            <person name="Castelle C.J."/>
            <person name="Probst A.J."/>
            <person name="Thomas B.C."/>
            <person name="Singh A."/>
            <person name="Wilkins M.J."/>
            <person name="Karaoz U."/>
            <person name="Brodie E.L."/>
            <person name="Williams K.H."/>
            <person name="Hubbard S.S."/>
            <person name="Banfield J.F."/>
        </authorList>
    </citation>
    <scope>NUCLEOTIDE SEQUENCE [LARGE SCALE GENOMIC DNA]</scope>
</reference>
<comment type="caution">
    <text evidence="5">The sequence shown here is derived from an EMBL/GenBank/DDBJ whole genome shotgun (WGS) entry which is preliminary data.</text>
</comment>
<dbReference type="SMART" id="SM00448">
    <property type="entry name" value="REC"/>
    <property type="match status" value="1"/>
</dbReference>
<name>A0A1F7VBF8_9BACT</name>
<dbReference type="AlphaFoldDB" id="A0A1F7VBF8"/>
<evidence type="ECO:0000259" key="4">
    <source>
        <dbReference type="PROSITE" id="PS50110"/>
    </source>
</evidence>
<dbReference type="PANTHER" id="PTHR44591:SF14">
    <property type="entry name" value="PROTEIN PILG"/>
    <property type="match status" value="1"/>
</dbReference>
<dbReference type="PANTHER" id="PTHR44591">
    <property type="entry name" value="STRESS RESPONSE REGULATOR PROTEIN 1"/>
    <property type="match status" value="1"/>
</dbReference>
<proteinExistence type="predicted"/>
<dbReference type="EMBL" id="MGER01000058">
    <property type="protein sequence ID" value="OGL87785.1"/>
    <property type="molecule type" value="Genomic_DNA"/>
</dbReference>
<dbReference type="SUPFAM" id="SSF52172">
    <property type="entry name" value="CheY-like"/>
    <property type="match status" value="1"/>
</dbReference>
<evidence type="ECO:0000256" key="3">
    <source>
        <dbReference type="PROSITE-ProRule" id="PRU00169"/>
    </source>
</evidence>
<feature type="domain" description="Response regulatory" evidence="4">
    <location>
        <begin position="7"/>
        <end position="123"/>
    </location>
</feature>
<organism evidence="5 6">
    <name type="scientific">Candidatus Uhrbacteria bacterium RIFCSPLOWO2_02_FULL_49_11</name>
    <dbReference type="NCBI Taxonomy" id="1802409"/>
    <lineage>
        <taxon>Bacteria</taxon>
        <taxon>Candidatus Uhriibacteriota</taxon>
    </lineage>
</organism>
<sequence>MQEGKDTILIIEDERPLSQALDDKFTREGFKTLVAKNGEEGLDVALREHPDLILLDIVMPVMDGMTMLKRLREDAWGKDAIVIMLTNLTDNERVADAITEGSHDYLVKSNWKIEDVVKKVREKLHPAAQEVLAARSGGSI</sequence>
<dbReference type="CDD" id="cd17574">
    <property type="entry name" value="REC_OmpR"/>
    <property type="match status" value="1"/>
</dbReference>
<protein>
    <recommendedName>
        <fullName evidence="4">Response regulatory domain-containing protein</fullName>
    </recommendedName>
</protein>
<keyword evidence="2" id="KW-0902">Two-component regulatory system</keyword>
<dbReference type="GO" id="GO:0000160">
    <property type="term" value="P:phosphorelay signal transduction system"/>
    <property type="evidence" value="ECO:0007669"/>
    <property type="project" value="UniProtKB-KW"/>
</dbReference>
<accession>A0A1F7VBF8</accession>
<dbReference type="InterPro" id="IPR050595">
    <property type="entry name" value="Bact_response_regulator"/>
</dbReference>
<evidence type="ECO:0000313" key="6">
    <source>
        <dbReference type="Proteomes" id="UP000178264"/>
    </source>
</evidence>
<dbReference type="InterPro" id="IPR011006">
    <property type="entry name" value="CheY-like_superfamily"/>
</dbReference>
<dbReference type="Pfam" id="PF00072">
    <property type="entry name" value="Response_reg"/>
    <property type="match status" value="1"/>
</dbReference>
<feature type="modified residue" description="4-aspartylphosphate" evidence="3">
    <location>
        <position position="56"/>
    </location>
</feature>
<evidence type="ECO:0000256" key="2">
    <source>
        <dbReference type="ARBA" id="ARBA00023012"/>
    </source>
</evidence>
<dbReference type="PROSITE" id="PS50110">
    <property type="entry name" value="RESPONSE_REGULATORY"/>
    <property type="match status" value="1"/>
</dbReference>
<keyword evidence="1 3" id="KW-0597">Phosphoprotein</keyword>
<gene>
    <name evidence="5" type="ORF">A3I42_04495</name>
</gene>